<dbReference type="PRINTS" id="PR01020">
    <property type="entry name" value="LPSBIOSNTHSS"/>
</dbReference>
<dbReference type="GO" id="GO:0015937">
    <property type="term" value="P:coenzyme A biosynthetic process"/>
    <property type="evidence" value="ECO:0007669"/>
    <property type="project" value="UniProtKB-KW"/>
</dbReference>
<keyword evidence="5" id="KW-0173">Coenzyme A biosynthesis</keyword>
<sequence>MRRAVCPGSFDPITNGHLDIIGR</sequence>
<dbReference type="NCBIfam" id="TIGR00125">
    <property type="entry name" value="cyt_tran_rel"/>
    <property type="match status" value="1"/>
</dbReference>
<evidence type="ECO:0000256" key="3">
    <source>
        <dbReference type="ARBA" id="ARBA00022490"/>
    </source>
</evidence>
<keyword evidence="3" id="KW-0963">Cytoplasm</keyword>
<gene>
    <name evidence="8" type="ORF">KDA82_41440</name>
</gene>
<name>A0A8T4JAF4_9ACTN</name>
<dbReference type="EMBL" id="JAGSMN010002505">
    <property type="protein sequence ID" value="MBR7679287.1"/>
    <property type="molecule type" value="Genomic_DNA"/>
</dbReference>
<keyword evidence="9" id="KW-1185">Reference proteome</keyword>
<feature type="non-terminal residue" evidence="8">
    <location>
        <position position="23"/>
    </location>
</feature>
<dbReference type="AlphaFoldDB" id="A0A8T4JAF4"/>
<evidence type="ECO:0000259" key="7">
    <source>
        <dbReference type="Pfam" id="PF01467"/>
    </source>
</evidence>
<dbReference type="Pfam" id="PF01467">
    <property type="entry name" value="CTP_transf_like"/>
    <property type="match status" value="1"/>
</dbReference>
<keyword evidence="8" id="KW-0808">Transferase</keyword>
<protein>
    <recommendedName>
        <fullName evidence="2">Phosphopantetheine adenylyltransferase</fullName>
        <ecNumber evidence="1">2.7.7.3</ecNumber>
    </recommendedName>
</protein>
<dbReference type="InterPro" id="IPR004821">
    <property type="entry name" value="Cyt_trans-like"/>
</dbReference>
<evidence type="ECO:0000313" key="8">
    <source>
        <dbReference type="EMBL" id="MBR7679287.1"/>
    </source>
</evidence>
<dbReference type="GO" id="GO:0004595">
    <property type="term" value="F:pantetheine-phosphate adenylyltransferase activity"/>
    <property type="evidence" value="ECO:0007669"/>
    <property type="project" value="UniProtKB-EC"/>
</dbReference>
<evidence type="ECO:0000313" key="9">
    <source>
        <dbReference type="Proteomes" id="UP000675554"/>
    </source>
</evidence>
<comment type="caution">
    <text evidence="8">The sequence shown here is derived from an EMBL/GenBank/DDBJ whole genome shotgun (WGS) entry which is preliminary data.</text>
</comment>
<organism evidence="8 9">
    <name type="scientific">Streptomyces daliensis</name>
    <dbReference type="NCBI Taxonomy" id="299421"/>
    <lineage>
        <taxon>Bacteria</taxon>
        <taxon>Bacillati</taxon>
        <taxon>Actinomycetota</taxon>
        <taxon>Actinomycetes</taxon>
        <taxon>Kitasatosporales</taxon>
        <taxon>Streptomycetaceae</taxon>
        <taxon>Streptomyces</taxon>
    </lineage>
</organism>
<keyword evidence="4" id="KW-0460">Magnesium</keyword>
<evidence type="ECO:0000256" key="1">
    <source>
        <dbReference type="ARBA" id="ARBA00012392"/>
    </source>
</evidence>
<evidence type="ECO:0000256" key="4">
    <source>
        <dbReference type="ARBA" id="ARBA00022842"/>
    </source>
</evidence>
<accession>A0A8T4JAF4</accession>
<evidence type="ECO:0000256" key="5">
    <source>
        <dbReference type="ARBA" id="ARBA00022993"/>
    </source>
</evidence>
<dbReference type="SUPFAM" id="SSF52374">
    <property type="entry name" value="Nucleotidylyl transferase"/>
    <property type="match status" value="1"/>
</dbReference>
<dbReference type="InterPro" id="IPR014729">
    <property type="entry name" value="Rossmann-like_a/b/a_fold"/>
</dbReference>
<evidence type="ECO:0000256" key="2">
    <source>
        <dbReference type="ARBA" id="ARBA00013868"/>
    </source>
</evidence>
<proteinExistence type="predicted"/>
<dbReference type="EC" id="2.7.7.3" evidence="1"/>
<reference evidence="8" key="1">
    <citation type="submission" date="2021-04" db="EMBL/GenBank/DDBJ databases">
        <title>Sequencing of actinobacteria type strains.</title>
        <authorList>
            <person name="Nguyen G.-S."/>
            <person name="Wentzel A."/>
        </authorList>
    </citation>
    <scope>NUCLEOTIDE SEQUENCE</scope>
    <source>
        <strain evidence="8">DSM 42095</strain>
    </source>
</reference>
<comment type="catalytic activity">
    <reaction evidence="6">
        <text>(R)-4'-phosphopantetheine + ATP + H(+) = 3'-dephospho-CoA + diphosphate</text>
        <dbReference type="Rhea" id="RHEA:19801"/>
        <dbReference type="ChEBI" id="CHEBI:15378"/>
        <dbReference type="ChEBI" id="CHEBI:30616"/>
        <dbReference type="ChEBI" id="CHEBI:33019"/>
        <dbReference type="ChEBI" id="CHEBI:57328"/>
        <dbReference type="ChEBI" id="CHEBI:61723"/>
        <dbReference type="EC" id="2.7.7.3"/>
    </reaction>
</comment>
<dbReference type="Proteomes" id="UP000675554">
    <property type="component" value="Unassembled WGS sequence"/>
</dbReference>
<feature type="domain" description="Cytidyltransferase-like" evidence="7">
    <location>
        <begin position="5"/>
        <end position="21"/>
    </location>
</feature>
<evidence type="ECO:0000256" key="6">
    <source>
        <dbReference type="ARBA" id="ARBA00029346"/>
    </source>
</evidence>
<keyword evidence="8" id="KW-0548">Nucleotidyltransferase</keyword>
<dbReference type="InterPro" id="IPR001980">
    <property type="entry name" value="PPAT"/>
</dbReference>
<dbReference type="Gene3D" id="3.40.50.620">
    <property type="entry name" value="HUPs"/>
    <property type="match status" value="1"/>
</dbReference>